<organism evidence="7 8">
    <name type="scientific">Methylophilus glucosoxydans</name>
    <dbReference type="NCBI Taxonomy" id="752553"/>
    <lineage>
        <taxon>Bacteria</taxon>
        <taxon>Pseudomonadati</taxon>
        <taxon>Pseudomonadota</taxon>
        <taxon>Betaproteobacteria</taxon>
        <taxon>Nitrosomonadales</taxon>
        <taxon>Methylophilaceae</taxon>
        <taxon>Methylophilus</taxon>
    </lineage>
</organism>
<evidence type="ECO:0000313" key="7">
    <source>
        <dbReference type="EMBL" id="MFD0928982.1"/>
    </source>
</evidence>
<dbReference type="Gene3D" id="3.90.1150.10">
    <property type="entry name" value="Aspartate Aminotransferase, domain 1"/>
    <property type="match status" value="1"/>
</dbReference>
<sequence>MGARALSSRFDQPIAREGSGALKYDGRQQTFGTTEVMPMWVADMDFAVPAAVTEALQARIAHPVFGYSLAPDSLYQALIDWLQIKHGWPVQREWIVLTPGVVPSLNLVVAALTAPDEGVIVQPPVYFPFFSAVTGQQRHLLENPLSLTTDHANQSQYQMDMDHLTACAQQGRMLLLCSPHNPVGRVWQTAEMEAILSIANQHDLVVLSDEIHADLVYAEAQHQPLSRLAMQAETAEQTALSHRVITAVSPSKTFNIPGLGLSALIVPNTAHRQAIQRQLNTLGLSVTNPLNMAAFEAAYRGGGNWLNELMPYLQATRDAAVAYIQAELPSIKVIAPQATYLLWLDCRALNLHDAALKRFFIEEAQLGLSPGAMFGHGGEGFMRMNIGTPQANVLAALARLKAACSRHGLST</sequence>
<comment type="cofactor">
    <cofactor evidence="1">
        <name>pyridoxal 5'-phosphate</name>
        <dbReference type="ChEBI" id="CHEBI:597326"/>
    </cofactor>
</comment>
<dbReference type="InterPro" id="IPR051798">
    <property type="entry name" value="Class-II_PLP-Dep_Aminotrans"/>
</dbReference>
<dbReference type="NCBIfam" id="TIGR04350">
    <property type="entry name" value="C_S_lyase_PatB"/>
    <property type="match status" value="1"/>
</dbReference>
<dbReference type="InterPro" id="IPR004839">
    <property type="entry name" value="Aminotransferase_I/II_large"/>
</dbReference>
<keyword evidence="3" id="KW-0663">Pyridoxal phosphate</keyword>
<dbReference type="InterPro" id="IPR015422">
    <property type="entry name" value="PyrdxlP-dep_Trfase_small"/>
</dbReference>
<dbReference type="Pfam" id="PF00155">
    <property type="entry name" value="Aminotran_1_2"/>
    <property type="match status" value="1"/>
</dbReference>
<dbReference type="SUPFAM" id="SSF53383">
    <property type="entry name" value="PLP-dependent transferases"/>
    <property type="match status" value="1"/>
</dbReference>
<dbReference type="InterPro" id="IPR015421">
    <property type="entry name" value="PyrdxlP-dep_Trfase_major"/>
</dbReference>
<dbReference type="EC" id="4.4.1.13" evidence="2"/>
<dbReference type="GO" id="GO:0047804">
    <property type="term" value="F:cysteine-S-conjugate beta-lyase activity"/>
    <property type="evidence" value="ECO:0007669"/>
    <property type="project" value="UniProtKB-EC"/>
</dbReference>
<evidence type="ECO:0000256" key="4">
    <source>
        <dbReference type="ARBA" id="ARBA00023239"/>
    </source>
</evidence>
<dbReference type="CDD" id="cd00609">
    <property type="entry name" value="AAT_like"/>
    <property type="match status" value="1"/>
</dbReference>
<comment type="caution">
    <text evidence="7">The sequence shown here is derived from an EMBL/GenBank/DDBJ whole genome shotgun (WGS) entry which is preliminary data.</text>
</comment>
<dbReference type="PANTHER" id="PTHR43525">
    <property type="entry name" value="PROTEIN MALY"/>
    <property type="match status" value="1"/>
</dbReference>
<dbReference type="InterPro" id="IPR015424">
    <property type="entry name" value="PyrdxlP-dep_Trfase"/>
</dbReference>
<keyword evidence="4 7" id="KW-0456">Lyase</keyword>
<dbReference type="Proteomes" id="UP001597106">
    <property type="component" value="Unassembled WGS sequence"/>
</dbReference>
<keyword evidence="8" id="KW-1185">Reference proteome</keyword>
<protein>
    <recommendedName>
        <fullName evidence="2">cysteine-S-conjugate beta-lyase</fullName>
        <ecNumber evidence="2">4.4.1.13</ecNumber>
    </recommendedName>
</protein>
<evidence type="ECO:0000256" key="1">
    <source>
        <dbReference type="ARBA" id="ARBA00001933"/>
    </source>
</evidence>
<dbReference type="EMBL" id="JBHTJW010000002">
    <property type="protein sequence ID" value="MFD0928982.1"/>
    <property type="molecule type" value="Genomic_DNA"/>
</dbReference>
<name>A0ABW3GET9_9PROT</name>
<comment type="similarity">
    <text evidence="5">Belongs to the class-II pyridoxal-phosphate-dependent aminotransferase family. MalY/PatB cystathionine beta-lyase subfamily.</text>
</comment>
<dbReference type="RefSeq" id="WP_379074189.1">
    <property type="nucleotide sequence ID" value="NZ_JBHTJW010000002.1"/>
</dbReference>
<evidence type="ECO:0000313" key="8">
    <source>
        <dbReference type="Proteomes" id="UP001597106"/>
    </source>
</evidence>
<gene>
    <name evidence="7" type="ORF">ACFQ1T_04235</name>
</gene>
<reference evidence="8" key="1">
    <citation type="journal article" date="2019" name="Int. J. Syst. Evol. Microbiol.">
        <title>The Global Catalogue of Microorganisms (GCM) 10K type strain sequencing project: providing services to taxonomists for standard genome sequencing and annotation.</title>
        <authorList>
            <consortium name="The Broad Institute Genomics Platform"/>
            <consortium name="The Broad Institute Genome Sequencing Center for Infectious Disease"/>
            <person name="Wu L."/>
            <person name="Ma J."/>
        </authorList>
    </citation>
    <scope>NUCLEOTIDE SEQUENCE [LARGE SCALE GENOMIC DNA]</scope>
    <source>
        <strain evidence="8">CCUG 59685</strain>
    </source>
</reference>
<evidence type="ECO:0000256" key="2">
    <source>
        <dbReference type="ARBA" id="ARBA00012224"/>
    </source>
</evidence>
<evidence type="ECO:0000259" key="6">
    <source>
        <dbReference type="Pfam" id="PF00155"/>
    </source>
</evidence>
<evidence type="ECO:0000256" key="3">
    <source>
        <dbReference type="ARBA" id="ARBA00022898"/>
    </source>
</evidence>
<accession>A0ABW3GET9</accession>
<dbReference type="Gene3D" id="3.40.640.10">
    <property type="entry name" value="Type I PLP-dependent aspartate aminotransferase-like (Major domain)"/>
    <property type="match status" value="1"/>
</dbReference>
<dbReference type="PANTHER" id="PTHR43525:SF1">
    <property type="entry name" value="PROTEIN MALY"/>
    <property type="match status" value="1"/>
</dbReference>
<evidence type="ECO:0000256" key="5">
    <source>
        <dbReference type="ARBA" id="ARBA00037974"/>
    </source>
</evidence>
<feature type="domain" description="Aminotransferase class I/classII large" evidence="6">
    <location>
        <begin position="39"/>
        <end position="400"/>
    </location>
</feature>
<dbReference type="InterPro" id="IPR027619">
    <property type="entry name" value="C-S_lyase_PatB-like"/>
</dbReference>
<proteinExistence type="inferred from homology"/>